<gene>
    <name evidence="2" type="ORF">FGU65_15215</name>
</gene>
<dbReference type="EMBL" id="VCYH01000018">
    <property type="protein sequence ID" value="MDN7026210.1"/>
    <property type="molecule type" value="Genomic_DNA"/>
</dbReference>
<name>A0ABT8MEA6_9EURY</name>
<sequence length="241" mass="25822">MATFLLVHGAMHGGWCWRGVLPLLEAAGHRAVAPTLTGMGERSHLLTRETGLSTHVLDLLGVIFCEDLSGVVAVGHSYSGLVISQLADRAYDRISGLIFLDAFIGRDGAAMWDFQPDKTRAAYTKAAEEGGDGWRLPPTDAFVAALGIADPDDRAWVQSHLTDFPFRCQHDALSLTSGGYEKIPKGYIHCTQSPLAPKFGQFCDEATAAGWPCRAIPASHDAMVTHPALLARALGEIAGEL</sequence>
<dbReference type="Pfam" id="PF12697">
    <property type="entry name" value="Abhydrolase_6"/>
    <property type="match status" value="1"/>
</dbReference>
<keyword evidence="3" id="KW-1185">Reference proteome</keyword>
<organism evidence="2 3">
    <name type="scientific">Methanoculleus frigidifontis</name>
    <dbReference type="NCBI Taxonomy" id="2584085"/>
    <lineage>
        <taxon>Archaea</taxon>
        <taxon>Methanobacteriati</taxon>
        <taxon>Methanobacteriota</taxon>
        <taxon>Stenosarchaea group</taxon>
        <taxon>Methanomicrobia</taxon>
        <taxon>Methanomicrobiales</taxon>
        <taxon>Methanomicrobiaceae</taxon>
        <taxon>Methanoculleus</taxon>
    </lineage>
</organism>
<dbReference type="InterPro" id="IPR000073">
    <property type="entry name" value="AB_hydrolase_1"/>
</dbReference>
<dbReference type="Gene3D" id="3.40.50.1820">
    <property type="entry name" value="alpha/beta hydrolase"/>
    <property type="match status" value="1"/>
</dbReference>
<evidence type="ECO:0000313" key="3">
    <source>
        <dbReference type="Proteomes" id="UP001168338"/>
    </source>
</evidence>
<dbReference type="PANTHER" id="PTHR10992:SF1086">
    <property type="entry name" value="AB HYDROLASE-1 DOMAIN-CONTAINING PROTEIN"/>
    <property type="match status" value="1"/>
</dbReference>
<feature type="domain" description="AB hydrolase-1" evidence="1">
    <location>
        <begin position="4"/>
        <end position="233"/>
    </location>
</feature>
<dbReference type="InterPro" id="IPR029058">
    <property type="entry name" value="AB_hydrolase_fold"/>
</dbReference>
<comment type="caution">
    <text evidence="2">The sequence shown here is derived from an EMBL/GenBank/DDBJ whole genome shotgun (WGS) entry which is preliminary data.</text>
</comment>
<reference evidence="2" key="1">
    <citation type="submission" date="2019-05" db="EMBL/GenBank/DDBJ databases">
        <title>Methanoculleus sp. FWC-SCC1, a methanogenic archaeon isolated from deep marine cold seep.</title>
        <authorList>
            <person name="Chen Y.-W."/>
            <person name="Chen S.-C."/>
            <person name="Teng N.-H."/>
            <person name="Lai M.-C."/>
        </authorList>
    </citation>
    <scope>NUCLEOTIDE SEQUENCE</scope>
    <source>
        <strain evidence="2">FWC-SCC1</strain>
    </source>
</reference>
<dbReference type="Proteomes" id="UP001168338">
    <property type="component" value="Unassembled WGS sequence"/>
</dbReference>
<evidence type="ECO:0000313" key="2">
    <source>
        <dbReference type="EMBL" id="MDN7026210.1"/>
    </source>
</evidence>
<dbReference type="PANTHER" id="PTHR10992">
    <property type="entry name" value="METHYLESTERASE FAMILY MEMBER"/>
    <property type="match status" value="1"/>
</dbReference>
<accession>A0ABT8MEA6</accession>
<keyword evidence="2" id="KW-0378">Hydrolase</keyword>
<dbReference type="GO" id="GO:0016787">
    <property type="term" value="F:hydrolase activity"/>
    <property type="evidence" value="ECO:0007669"/>
    <property type="project" value="UniProtKB-KW"/>
</dbReference>
<protein>
    <submittedName>
        <fullName evidence="2">Alpha/beta hydrolase</fullName>
    </submittedName>
</protein>
<evidence type="ECO:0000259" key="1">
    <source>
        <dbReference type="Pfam" id="PF12697"/>
    </source>
</evidence>
<dbReference type="RefSeq" id="WP_301665417.1">
    <property type="nucleotide sequence ID" value="NZ_VCYH01000018.1"/>
</dbReference>
<proteinExistence type="predicted"/>
<dbReference type="InterPro" id="IPR045889">
    <property type="entry name" value="MES/HNL"/>
</dbReference>
<dbReference type="SUPFAM" id="SSF53474">
    <property type="entry name" value="alpha/beta-Hydrolases"/>
    <property type="match status" value="1"/>
</dbReference>